<name>A0A176VCS7_MARPO</name>
<reference evidence="3" key="2">
    <citation type="journal article" date="2019" name="Curr. Biol.">
        <title>Chromatin organization in early land plants reveals an ancestral association between H3K27me3, transposons, and constitutive heterochromatin.</title>
        <authorList>
            <person name="Montgomery S.A."/>
            <person name="Tanizawa Y."/>
            <person name="Galik B."/>
            <person name="Wang N."/>
            <person name="Ito T."/>
            <person name="Mochizuki T."/>
            <person name="Akimcheva S."/>
            <person name="Bowman J."/>
            <person name="Cognat V."/>
            <person name="Drouard L."/>
            <person name="Ekker H."/>
            <person name="Houng S."/>
            <person name="Kohchi T."/>
            <person name="Lin S."/>
            <person name="Liu L.D."/>
            <person name="Nakamura Y."/>
            <person name="Valeeva L.R."/>
            <person name="Shakirov E.V."/>
            <person name="Shippen D.E."/>
            <person name="Wei W."/>
            <person name="Yagura M."/>
            <person name="Yamaoka S."/>
            <person name="Yamato K.T."/>
            <person name="Liu C."/>
            <person name="Berger F."/>
        </authorList>
    </citation>
    <scope>NUCLEOTIDE SEQUENCE [LARGE SCALE GENOMIC DNA]</scope>
    <source>
        <strain evidence="3">Tak-1</strain>
    </source>
</reference>
<reference evidence="4 5" key="1">
    <citation type="submission" date="2016-03" db="EMBL/GenBank/DDBJ databases">
        <title>Mechanisms controlling the formation of the plant cell surface in tip-growing cells are functionally conserved among land plants.</title>
        <authorList>
            <person name="Honkanen S."/>
            <person name="Jones V.A."/>
            <person name="Morieri G."/>
            <person name="Champion C."/>
            <person name="Hetherington A.J."/>
            <person name="Kelly S."/>
            <person name="Saint-Marcoux D."/>
            <person name="Proust H."/>
            <person name="Prescott H."/>
            <person name="Dolan L."/>
        </authorList>
    </citation>
    <scope>NUCLEOTIDE SEQUENCE [LARGE SCALE GENOMIC DNA]</scope>
    <source>
        <strain evidence="5">cv. Tak-1 and cv. Tak-2</strain>
        <tissue evidence="4">Whole gametophyte</tissue>
    </source>
</reference>
<proteinExistence type="predicted"/>
<evidence type="ECO:0000256" key="2">
    <source>
        <dbReference type="SAM" id="MobiDB-lite"/>
    </source>
</evidence>
<dbReference type="EMBL" id="AP019871">
    <property type="protein sequence ID" value="BBN13028.1"/>
    <property type="molecule type" value="Genomic_DNA"/>
</dbReference>
<feature type="region of interest" description="Disordered" evidence="2">
    <location>
        <begin position="1"/>
        <end position="62"/>
    </location>
</feature>
<keyword evidence="1" id="KW-0175">Coiled coil</keyword>
<feature type="region of interest" description="Disordered" evidence="2">
    <location>
        <begin position="175"/>
        <end position="209"/>
    </location>
</feature>
<feature type="coiled-coil region" evidence="1">
    <location>
        <begin position="1071"/>
        <end position="1227"/>
    </location>
</feature>
<sequence>MRRIFPLKSTSNHGHSGGDFSGKESPRLKSRDPPEVIKRTAIKSKKNDPSTSEDTNSAALRNKREHWCPSCPAAENGVRCETPPSGDENIVAKEEEKGVISPMREHLRQSHRTAYVSDTREREADLDLDEALKSVVAGAMRSADCRVVSVDKYTSRRSGLGAVDNVVHDRLNKPKVKSKIAPGPVRANSAPKVRPQAPGTAPEVPRLHSMRILKVPDRVFDAQSPRLSYSPRLSPRLSEGSSSNDSVTPRSRLSYDRRSSLNGLTPRSSHSRSYALAEAQPKSGSDKQPVTPSLNTRKSFDSPRPLRKESGPLPPVEVSEKVTKYSGARIVAERLAKAFRGTSKASIKEGKTLMDADRAGGSKSSLGHPRRMFVEHSDASYDGSCSDNSTQAEENVSLLNLLPHVRAGELQPVNIRKEGSVLSWQEFVTEGKSLQSRSSDGNGNPVPERTLETHGSTSAEAGTPTSGGRRMPSPADRQSRTHGASSTHQEDREKEILKTWLEGLKRQSEGLNDDLEVKARQAEERVSKLSGEQSLLDDQRDFLHELQGKDDTGRSSMATGISLMQQRIRKMHDDKKRLALEVAAEVKRRITERAAAKEVLVMMKREMEACVRVMEKEKLDLQDGFDRELERRENDWYAKFEKSRSEEKWLRERVRRLEEEKVGLQSELAGVASKESGLREKVRDFELQMDGHRKRVEGAEKTILDLRHSLANSIQQARQAENEVEMVKKAYLETERESQKLSEQVERLQKLCKDHESSIQGLQLGLKNGYRNGSEQKDGTLMVVRKELVRLSEIEKSLRSELESLRVEAINLRTDNRALTMQLGSLEDQRTTGSTYQDLKAEVASLQLRTTELQDENNSLSFNLKQTLIERDGAKEALNTLELSLSGIEKENITLQEEISREKNKIQEREREIQRLERRVDGLLKNNQMLQNILAMREKAAQVCDEEAKEKEKVVKEAQQMELEMRESLQVSARQLCYMNERAELMNDKLQEKDTQLSSLKSECAKKDEVVRGLEQSLGDLAKSLDAQNRRIMQLTSRNEELFRLYHAKSKEVEDLHSKMIEDTDSKRLSCQEIDQMAGRAKDVKQELEAQNMLCKLLKEKLVQREDDLKNQSEEVASLVQSRDWLQIELSRVQSALADASHRLAGLERSLAQKEDLLSSLQCEKKDHLKELAKLRQELPRAERDRDQIQEEAEEIGREALRLSAEVEVLRRKVAQLEEDVMVKEGQISILRGSFGQSE</sequence>
<protein>
    <submittedName>
        <fullName evidence="4">Uncharacterized protein</fullName>
    </submittedName>
</protein>
<feature type="coiled-coil region" evidence="1">
    <location>
        <begin position="640"/>
        <end position="758"/>
    </location>
</feature>
<feature type="compositionally biased region" description="Polar residues" evidence="2">
    <location>
        <begin position="453"/>
        <end position="466"/>
    </location>
</feature>
<accession>A0A176VCS7</accession>
<reference evidence="6" key="3">
    <citation type="journal article" date="2020" name="Curr. Biol.">
        <title>Chromatin organization in early land plants reveals an ancestral association between H3K27me3, transposons, and constitutive heterochromatin.</title>
        <authorList>
            <person name="Montgomery S.A."/>
            <person name="Tanizawa Y."/>
            <person name="Galik B."/>
            <person name="Wang N."/>
            <person name="Ito T."/>
            <person name="Mochizuki T."/>
            <person name="Akimcheva S."/>
            <person name="Bowman J.L."/>
            <person name="Cognat V."/>
            <person name="Marechal-Drouard L."/>
            <person name="Ekker H."/>
            <person name="Hong S.F."/>
            <person name="Kohchi T."/>
            <person name="Lin S.S."/>
            <person name="Liu L.D."/>
            <person name="Nakamura Y."/>
            <person name="Valeeva L.R."/>
            <person name="Shakirov E.V."/>
            <person name="Shippen D.E."/>
            <person name="Wei W.L."/>
            <person name="Yagura M."/>
            <person name="Yamaoka S."/>
            <person name="Yamato K.T."/>
            <person name="Liu C."/>
            <person name="Berger F."/>
        </authorList>
    </citation>
    <scope>NUCLEOTIDE SEQUENCE [LARGE SCALE GENOMIC DNA]</scope>
    <source>
        <strain evidence="6">Tak-1</strain>
    </source>
</reference>
<dbReference type="Proteomes" id="UP000077202">
    <property type="component" value="Unassembled WGS sequence"/>
</dbReference>
<dbReference type="EMBL" id="LVLJ01004077">
    <property type="protein sequence ID" value="OAE18333.1"/>
    <property type="molecule type" value="Genomic_DNA"/>
</dbReference>
<dbReference type="PANTHER" id="PTHR47491">
    <property type="entry name" value="CAP-GLY DOMAIN LINKER"/>
    <property type="match status" value="1"/>
</dbReference>
<organism evidence="4 5">
    <name type="scientific">Marchantia polymorpha subsp. ruderalis</name>
    <dbReference type="NCBI Taxonomy" id="1480154"/>
    <lineage>
        <taxon>Eukaryota</taxon>
        <taxon>Viridiplantae</taxon>
        <taxon>Streptophyta</taxon>
        <taxon>Embryophyta</taxon>
        <taxon>Marchantiophyta</taxon>
        <taxon>Marchantiopsida</taxon>
        <taxon>Marchantiidae</taxon>
        <taxon>Marchantiales</taxon>
        <taxon>Marchantiaceae</taxon>
        <taxon>Marchantia</taxon>
    </lineage>
</organism>
<feature type="coiled-coil region" evidence="1">
    <location>
        <begin position="501"/>
        <end position="532"/>
    </location>
</feature>
<feature type="compositionally biased region" description="Basic and acidic residues" evidence="2">
    <location>
        <begin position="21"/>
        <end position="38"/>
    </location>
</feature>
<gene>
    <name evidence="4" type="ORF">AXG93_2566s1160</name>
    <name evidence="3" type="ORF">Mp_6g00220</name>
</gene>
<feature type="coiled-coil region" evidence="1">
    <location>
        <begin position="788"/>
        <end position="1045"/>
    </location>
</feature>
<feature type="region of interest" description="Disordered" evidence="2">
    <location>
        <begin position="431"/>
        <end position="493"/>
    </location>
</feature>
<feature type="compositionally biased region" description="Polar residues" evidence="2">
    <location>
        <begin position="239"/>
        <end position="249"/>
    </location>
</feature>
<feature type="region of interest" description="Disordered" evidence="2">
    <location>
        <begin position="226"/>
        <end position="318"/>
    </location>
</feature>
<feature type="compositionally biased region" description="Low complexity" evidence="2">
    <location>
        <begin position="226"/>
        <end position="238"/>
    </location>
</feature>
<keyword evidence="5" id="KW-1185">Reference proteome</keyword>
<evidence type="ECO:0000256" key="1">
    <source>
        <dbReference type="SAM" id="Coils"/>
    </source>
</evidence>
<feature type="compositionally biased region" description="Basic and acidic residues" evidence="2">
    <location>
        <begin position="298"/>
        <end position="310"/>
    </location>
</feature>
<dbReference type="PANTHER" id="PTHR47491:SF5">
    <property type="entry name" value="CAP-GLY DOMAIN LINKER"/>
    <property type="match status" value="1"/>
</dbReference>
<feature type="compositionally biased region" description="Polar residues" evidence="2">
    <location>
        <begin position="282"/>
        <end position="297"/>
    </location>
</feature>
<feature type="compositionally biased region" description="Polar residues" evidence="2">
    <location>
        <begin position="262"/>
        <end position="272"/>
    </location>
</feature>
<dbReference type="AlphaFoldDB" id="A0A176VCS7"/>
<evidence type="ECO:0000313" key="4">
    <source>
        <dbReference type="EMBL" id="OAE18333.1"/>
    </source>
</evidence>
<feature type="compositionally biased region" description="Polar residues" evidence="2">
    <location>
        <begin position="432"/>
        <end position="442"/>
    </location>
</feature>
<dbReference type="Proteomes" id="UP001162541">
    <property type="component" value="Chromosome 6"/>
</dbReference>
<feature type="compositionally biased region" description="Polar residues" evidence="2">
    <location>
        <begin position="49"/>
        <end position="59"/>
    </location>
</feature>
<evidence type="ECO:0000313" key="6">
    <source>
        <dbReference type="Proteomes" id="UP001162541"/>
    </source>
</evidence>
<dbReference type="SUPFAM" id="SSF57997">
    <property type="entry name" value="Tropomyosin"/>
    <property type="match status" value="1"/>
</dbReference>
<evidence type="ECO:0000313" key="3">
    <source>
        <dbReference type="EMBL" id="BBN13028.1"/>
    </source>
</evidence>
<evidence type="ECO:0000313" key="5">
    <source>
        <dbReference type="Proteomes" id="UP000077202"/>
    </source>
</evidence>